<evidence type="ECO:0000313" key="6">
    <source>
        <dbReference type="Proteomes" id="UP001280156"/>
    </source>
</evidence>
<dbReference type="EMBL" id="JAVIIV010000021">
    <property type="protein sequence ID" value="MDX8488641.1"/>
    <property type="molecule type" value="Genomic_DNA"/>
</dbReference>
<name>A0ABU4YNR2_9HYPH</name>
<dbReference type="EC" id="2.1.-.-" evidence="5"/>
<evidence type="ECO:0000259" key="4">
    <source>
        <dbReference type="Pfam" id="PF08241"/>
    </source>
</evidence>
<evidence type="ECO:0000313" key="5">
    <source>
        <dbReference type="EMBL" id="MDX8488641.1"/>
    </source>
</evidence>
<keyword evidence="2 5" id="KW-0808">Transferase</keyword>
<protein>
    <submittedName>
        <fullName evidence="5">Class I SAM-dependent methyltransferase</fullName>
        <ecNumber evidence="5">2.1.-.-</ecNumber>
    </submittedName>
</protein>
<proteinExistence type="predicted"/>
<dbReference type="InterPro" id="IPR029063">
    <property type="entry name" value="SAM-dependent_MTases_sf"/>
</dbReference>
<reference evidence="5 6" key="1">
    <citation type="submission" date="2023-08" db="EMBL/GenBank/DDBJ databases">
        <title>Implementing the SeqCode for naming new Mesorhizobium species isolated from Vachellia karroo root nodules.</title>
        <authorList>
            <person name="Van Lill M."/>
        </authorList>
    </citation>
    <scope>NUCLEOTIDE SEQUENCE [LARGE SCALE GENOMIC DNA]</scope>
    <source>
        <strain evidence="5 6">VK2B</strain>
    </source>
</reference>
<sequence length="210" mass="22053">MTDGKHSGSLSAAYAAKRPEEVAAIYDSWSETYDADMSAAGYRHPTICLALLARHLPRGAEPLLDAGAGTGLIGEWLAITGYPRVEALDISQGMLDKAGAKGVYAALHRLAMGDALPFADGAYAGIISAGVFTSGHVGVEGLDELIRICRPGGVIVLTVKNTLWQAGFAERIAGLETQGRLKRVEETAPYASMPGETDTVPSRGLVLRVS</sequence>
<dbReference type="Proteomes" id="UP001280156">
    <property type="component" value="Unassembled WGS sequence"/>
</dbReference>
<dbReference type="Pfam" id="PF08241">
    <property type="entry name" value="Methyltransf_11"/>
    <property type="match status" value="1"/>
</dbReference>
<keyword evidence="1 5" id="KW-0489">Methyltransferase</keyword>
<keyword evidence="6" id="KW-1185">Reference proteome</keyword>
<evidence type="ECO:0000256" key="3">
    <source>
        <dbReference type="ARBA" id="ARBA00022691"/>
    </source>
</evidence>
<dbReference type="GO" id="GO:0008168">
    <property type="term" value="F:methyltransferase activity"/>
    <property type="evidence" value="ECO:0007669"/>
    <property type="project" value="UniProtKB-KW"/>
</dbReference>
<accession>A0ABU4YNR2</accession>
<dbReference type="InterPro" id="IPR013216">
    <property type="entry name" value="Methyltransf_11"/>
</dbReference>
<gene>
    <name evidence="5" type="ORF">RFM52_26085</name>
</gene>
<dbReference type="PANTHER" id="PTHR43464:SF19">
    <property type="entry name" value="UBIQUINONE BIOSYNTHESIS O-METHYLTRANSFERASE, MITOCHONDRIAL"/>
    <property type="match status" value="1"/>
</dbReference>
<keyword evidence="3" id="KW-0949">S-adenosyl-L-methionine</keyword>
<dbReference type="CDD" id="cd02440">
    <property type="entry name" value="AdoMet_MTases"/>
    <property type="match status" value="1"/>
</dbReference>
<organism evidence="5 6">
    <name type="scientific">Mesorhizobium humile</name>
    <dbReference type="NCBI Taxonomy" id="3072313"/>
    <lineage>
        <taxon>Bacteria</taxon>
        <taxon>Pseudomonadati</taxon>
        <taxon>Pseudomonadota</taxon>
        <taxon>Alphaproteobacteria</taxon>
        <taxon>Hyphomicrobiales</taxon>
        <taxon>Phyllobacteriaceae</taxon>
        <taxon>Mesorhizobium</taxon>
    </lineage>
</organism>
<dbReference type="PANTHER" id="PTHR43464">
    <property type="entry name" value="METHYLTRANSFERASE"/>
    <property type="match status" value="1"/>
</dbReference>
<evidence type="ECO:0000256" key="2">
    <source>
        <dbReference type="ARBA" id="ARBA00022679"/>
    </source>
</evidence>
<dbReference type="SUPFAM" id="SSF53335">
    <property type="entry name" value="S-adenosyl-L-methionine-dependent methyltransferases"/>
    <property type="match status" value="1"/>
</dbReference>
<evidence type="ECO:0000256" key="1">
    <source>
        <dbReference type="ARBA" id="ARBA00022603"/>
    </source>
</evidence>
<comment type="caution">
    <text evidence="5">The sequence shown here is derived from an EMBL/GenBank/DDBJ whole genome shotgun (WGS) entry which is preliminary data.</text>
</comment>
<dbReference type="Gene3D" id="3.40.50.150">
    <property type="entry name" value="Vaccinia Virus protein VP39"/>
    <property type="match status" value="1"/>
</dbReference>
<dbReference type="RefSeq" id="WP_320294370.1">
    <property type="nucleotide sequence ID" value="NZ_JAVIIU010000002.1"/>
</dbReference>
<dbReference type="GO" id="GO:0032259">
    <property type="term" value="P:methylation"/>
    <property type="evidence" value="ECO:0007669"/>
    <property type="project" value="UniProtKB-KW"/>
</dbReference>
<feature type="domain" description="Methyltransferase type 11" evidence="4">
    <location>
        <begin position="64"/>
        <end position="157"/>
    </location>
</feature>